<evidence type="ECO:0000313" key="3">
    <source>
        <dbReference type="Proteomes" id="UP000751190"/>
    </source>
</evidence>
<evidence type="ECO:0000313" key="2">
    <source>
        <dbReference type="EMBL" id="KAG8468702.1"/>
    </source>
</evidence>
<name>A0A8J5XUG0_DIALT</name>
<feature type="compositionally biased region" description="Acidic residues" evidence="1">
    <location>
        <begin position="35"/>
        <end position="47"/>
    </location>
</feature>
<accession>A0A8J5XUG0</accession>
<dbReference type="AlphaFoldDB" id="A0A8J5XUG0"/>
<keyword evidence="3" id="KW-1185">Reference proteome</keyword>
<protein>
    <submittedName>
        <fullName evidence="2">Uncharacterized protein</fullName>
    </submittedName>
</protein>
<comment type="caution">
    <text evidence="2">The sequence shown here is derived from an EMBL/GenBank/DDBJ whole genome shotgun (WGS) entry which is preliminary data.</text>
</comment>
<gene>
    <name evidence="2" type="ORF">KFE25_013785</name>
</gene>
<dbReference type="Proteomes" id="UP000751190">
    <property type="component" value="Unassembled WGS sequence"/>
</dbReference>
<sequence>MHRRKLVRRLGGCGAASGGAASASTCALSLDVEDGDYSDEQSDEGGGEELTKEAKRQKRFNNIRSYIRDDSFWTETTEILRALAQVLRNLKFVDEDRPLLEFVWPMMLNLHRKATALLLPSVGTYGGIMPLAERKKYCDLIMQRWVYLHRPVHSAAYALNPRFHGSDHFADPEVRDDFASVLRDMLANDEEVGAALAEYHAYHKKDGPWADPII</sequence>
<dbReference type="EMBL" id="JAGTXO010000004">
    <property type="protein sequence ID" value="KAG8468702.1"/>
    <property type="molecule type" value="Genomic_DNA"/>
</dbReference>
<proteinExistence type="predicted"/>
<organism evidence="2 3">
    <name type="scientific">Diacronema lutheri</name>
    <name type="common">Unicellular marine alga</name>
    <name type="synonym">Monochrysis lutheri</name>
    <dbReference type="NCBI Taxonomy" id="2081491"/>
    <lineage>
        <taxon>Eukaryota</taxon>
        <taxon>Haptista</taxon>
        <taxon>Haptophyta</taxon>
        <taxon>Pavlovophyceae</taxon>
        <taxon>Pavlovales</taxon>
        <taxon>Pavlovaceae</taxon>
        <taxon>Diacronema</taxon>
    </lineage>
</organism>
<dbReference type="OrthoDB" id="1934703at2759"/>
<reference evidence="2" key="1">
    <citation type="submission" date="2021-05" db="EMBL/GenBank/DDBJ databases">
        <title>The genome of the haptophyte Pavlova lutheri (Diacronema luteri, Pavlovales) - a model for lipid biosynthesis in eukaryotic algae.</title>
        <authorList>
            <person name="Hulatt C.J."/>
            <person name="Posewitz M.C."/>
        </authorList>
    </citation>
    <scope>NUCLEOTIDE SEQUENCE</scope>
    <source>
        <strain evidence="2">NIVA-4/92</strain>
    </source>
</reference>
<feature type="region of interest" description="Disordered" evidence="1">
    <location>
        <begin position="35"/>
        <end position="54"/>
    </location>
</feature>
<evidence type="ECO:0000256" key="1">
    <source>
        <dbReference type="SAM" id="MobiDB-lite"/>
    </source>
</evidence>